<dbReference type="InterPro" id="IPR002560">
    <property type="entry name" value="Transposase_DDE"/>
</dbReference>
<name>T0ZT20_9ZZZZ</name>
<dbReference type="PANTHER" id="PTHR33498:SF1">
    <property type="entry name" value="TRANSPOSASE FOR INSERTION SEQUENCE ELEMENT IS1557"/>
    <property type="match status" value="1"/>
</dbReference>
<evidence type="ECO:0000313" key="2">
    <source>
        <dbReference type="EMBL" id="EQD32985.1"/>
    </source>
</evidence>
<organism evidence="2">
    <name type="scientific">mine drainage metagenome</name>
    <dbReference type="NCBI Taxonomy" id="410659"/>
    <lineage>
        <taxon>unclassified sequences</taxon>
        <taxon>metagenomes</taxon>
        <taxon>ecological metagenomes</taxon>
    </lineage>
</organism>
<gene>
    <name evidence="2" type="ORF">B1B_17684</name>
</gene>
<dbReference type="InterPro" id="IPR047951">
    <property type="entry name" value="Transpos_ISL3"/>
</dbReference>
<dbReference type="Pfam" id="PF01610">
    <property type="entry name" value="DDE_Tnp_ISL3"/>
    <property type="match status" value="1"/>
</dbReference>
<sequence>MLHTVQWATDALDQVRREVWNQARREGGDQALADQLKGCRYALWKNPEHLTGRQKNKLAWVAHTNDRLYRAYLMKEELRLAIHMKGEEGIALLAHWLAWVARCQIPAFVELGAKVRRHRMPIEASLRSGTSNALVESTNTKIRVLTRVAFGFRSPEALIAMAMLAVGGVCPELPGRARPTTLKLTAA</sequence>
<feature type="domain" description="Transposase IS204/IS1001/IS1096/IS1165 DDE" evidence="1">
    <location>
        <begin position="3"/>
        <end position="161"/>
    </location>
</feature>
<comment type="caution">
    <text evidence="2">The sequence shown here is derived from an EMBL/GenBank/DDBJ whole genome shotgun (WGS) entry which is preliminary data.</text>
</comment>
<dbReference type="EMBL" id="AUZY01011826">
    <property type="protein sequence ID" value="EQD32985.1"/>
    <property type="molecule type" value="Genomic_DNA"/>
</dbReference>
<proteinExistence type="predicted"/>
<protein>
    <submittedName>
        <fullName evidence="2">Transposase</fullName>
    </submittedName>
</protein>
<dbReference type="PANTHER" id="PTHR33498">
    <property type="entry name" value="TRANSPOSASE FOR INSERTION SEQUENCE ELEMENT IS1557"/>
    <property type="match status" value="1"/>
</dbReference>
<accession>T0ZT20</accession>
<dbReference type="AlphaFoldDB" id="T0ZT20"/>
<reference evidence="2" key="2">
    <citation type="journal article" date="2014" name="ISME J.">
        <title>Microbial stratification in low pH oxic and suboxic macroscopic growths along an acid mine drainage.</title>
        <authorList>
            <person name="Mendez-Garcia C."/>
            <person name="Mesa V."/>
            <person name="Sprenger R.R."/>
            <person name="Richter M."/>
            <person name="Diez M.S."/>
            <person name="Solano J."/>
            <person name="Bargiela R."/>
            <person name="Golyshina O.V."/>
            <person name="Manteca A."/>
            <person name="Ramos J.L."/>
            <person name="Gallego J.R."/>
            <person name="Llorente I."/>
            <person name="Martins Dos Santos V.A."/>
            <person name="Jensen O.N."/>
            <person name="Pelaez A.I."/>
            <person name="Sanchez J."/>
            <person name="Ferrer M."/>
        </authorList>
    </citation>
    <scope>NUCLEOTIDE SEQUENCE</scope>
</reference>
<evidence type="ECO:0000259" key="1">
    <source>
        <dbReference type="Pfam" id="PF01610"/>
    </source>
</evidence>
<reference evidence="2" key="1">
    <citation type="submission" date="2013-08" db="EMBL/GenBank/DDBJ databases">
        <authorList>
            <person name="Mendez C."/>
            <person name="Richter M."/>
            <person name="Ferrer M."/>
            <person name="Sanchez J."/>
        </authorList>
    </citation>
    <scope>NUCLEOTIDE SEQUENCE</scope>
</reference>